<proteinExistence type="predicted"/>
<feature type="domain" description="SCP2" evidence="1">
    <location>
        <begin position="26"/>
        <end position="123"/>
    </location>
</feature>
<sequence length="124" mass="13262">MHDQRITLALFQEGMSIGRGEMGEAEERLREALPRLARLGAVVCLDLGPEGCWRIDARTAAPVMVLDDDDAPGGDDVACSIRLTPDNLLKLMDGRLDPLLGYSMGKIKVSGSKGVAMKLVGVLA</sequence>
<dbReference type="STRING" id="1150469.RSPPHO_02817"/>
<dbReference type="AlphaFoldDB" id="H6SPB8"/>
<evidence type="ECO:0000259" key="1">
    <source>
        <dbReference type="Pfam" id="PF02036"/>
    </source>
</evidence>
<dbReference type="InterPro" id="IPR036527">
    <property type="entry name" value="SCP2_sterol-bd_dom_sf"/>
</dbReference>
<dbReference type="KEGG" id="rpm:RSPPHO_02817"/>
<dbReference type="HOGENOM" id="CLU_105945_2_0_5"/>
<evidence type="ECO:0000313" key="3">
    <source>
        <dbReference type="Proteomes" id="UP000033220"/>
    </source>
</evidence>
<dbReference type="SUPFAM" id="SSF55718">
    <property type="entry name" value="SCP-like"/>
    <property type="match status" value="1"/>
</dbReference>
<dbReference type="EMBL" id="HE663493">
    <property type="protein sequence ID" value="CCG09443.1"/>
    <property type="molecule type" value="Genomic_DNA"/>
</dbReference>
<name>H6SPB8_PARPM</name>
<dbReference type="eggNOG" id="COG3255">
    <property type="taxonomic scope" value="Bacteria"/>
</dbReference>
<dbReference type="PATRIC" id="fig|1150469.3.peg.3186"/>
<evidence type="ECO:0000313" key="2">
    <source>
        <dbReference type="EMBL" id="CCG09443.1"/>
    </source>
</evidence>
<keyword evidence="3" id="KW-1185">Reference proteome</keyword>
<dbReference type="Gene3D" id="3.30.1050.10">
    <property type="entry name" value="SCP2 sterol-binding domain"/>
    <property type="match status" value="1"/>
</dbReference>
<gene>
    <name evidence="2" type="ORF">RSPPHO_02817</name>
</gene>
<protein>
    <submittedName>
        <fullName evidence="2">Sterol-binding</fullName>
    </submittedName>
</protein>
<dbReference type="Pfam" id="PF02036">
    <property type="entry name" value="SCP2"/>
    <property type="match status" value="1"/>
</dbReference>
<accession>H6SPB8</accession>
<organism evidence="2 3">
    <name type="scientific">Pararhodospirillum photometricum DSM 122</name>
    <dbReference type="NCBI Taxonomy" id="1150469"/>
    <lineage>
        <taxon>Bacteria</taxon>
        <taxon>Pseudomonadati</taxon>
        <taxon>Pseudomonadota</taxon>
        <taxon>Alphaproteobacteria</taxon>
        <taxon>Rhodospirillales</taxon>
        <taxon>Rhodospirillaceae</taxon>
        <taxon>Pararhodospirillum</taxon>
    </lineage>
</organism>
<dbReference type="Proteomes" id="UP000033220">
    <property type="component" value="Chromosome DSM 122"/>
</dbReference>
<dbReference type="InterPro" id="IPR003033">
    <property type="entry name" value="SCP2_sterol-bd_dom"/>
</dbReference>
<reference evidence="2 3" key="1">
    <citation type="submission" date="2012-02" db="EMBL/GenBank/DDBJ databases">
        <title>Shotgun genome sequence of Phaeospirillum photometricum DSM 122.</title>
        <authorList>
            <person name="Duquesne K."/>
            <person name="Sturgis J."/>
        </authorList>
    </citation>
    <scope>NUCLEOTIDE SEQUENCE [LARGE SCALE GENOMIC DNA]</scope>
    <source>
        <strain evidence="3">DSM122</strain>
    </source>
</reference>